<keyword evidence="2" id="KW-1185">Reference proteome</keyword>
<gene>
    <name evidence="1" type="ORF">L2E82_47856</name>
</gene>
<proteinExistence type="predicted"/>
<accession>A0ACB8YWR9</accession>
<reference evidence="1 2" key="2">
    <citation type="journal article" date="2022" name="Mol. Ecol. Resour.">
        <title>The genomes of chicory, endive, great burdock and yacon provide insights into Asteraceae paleo-polyploidization history and plant inulin production.</title>
        <authorList>
            <person name="Fan W."/>
            <person name="Wang S."/>
            <person name="Wang H."/>
            <person name="Wang A."/>
            <person name="Jiang F."/>
            <person name="Liu H."/>
            <person name="Zhao H."/>
            <person name="Xu D."/>
            <person name="Zhang Y."/>
        </authorList>
    </citation>
    <scope>NUCLEOTIDE SEQUENCE [LARGE SCALE GENOMIC DNA]</scope>
    <source>
        <strain evidence="2">cv. Punajuju</strain>
        <tissue evidence="1">Leaves</tissue>
    </source>
</reference>
<dbReference type="Proteomes" id="UP001055811">
    <property type="component" value="Linkage Group LG09"/>
</dbReference>
<reference evidence="2" key="1">
    <citation type="journal article" date="2022" name="Mol. Ecol. Resour.">
        <title>The genomes of chicory, endive, great burdock and yacon provide insights into Asteraceae palaeo-polyploidization history and plant inulin production.</title>
        <authorList>
            <person name="Fan W."/>
            <person name="Wang S."/>
            <person name="Wang H."/>
            <person name="Wang A."/>
            <person name="Jiang F."/>
            <person name="Liu H."/>
            <person name="Zhao H."/>
            <person name="Xu D."/>
            <person name="Zhang Y."/>
        </authorList>
    </citation>
    <scope>NUCLEOTIDE SEQUENCE [LARGE SCALE GENOMIC DNA]</scope>
    <source>
        <strain evidence="2">cv. Punajuju</strain>
    </source>
</reference>
<sequence length="70" mass="7402">MAENESRPEGLPSTQGGKYVGFGSSPNPIPRPNAQGDVLSSVRNGGYDYKVNETVNVVVGGRARLQGGRR</sequence>
<dbReference type="EMBL" id="CM042017">
    <property type="protein sequence ID" value="KAI3689886.1"/>
    <property type="molecule type" value="Genomic_DNA"/>
</dbReference>
<comment type="caution">
    <text evidence="1">The sequence shown here is derived from an EMBL/GenBank/DDBJ whole genome shotgun (WGS) entry which is preliminary data.</text>
</comment>
<organism evidence="1 2">
    <name type="scientific">Cichorium intybus</name>
    <name type="common">Chicory</name>
    <dbReference type="NCBI Taxonomy" id="13427"/>
    <lineage>
        <taxon>Eukaryota</taxon>
        <taxon>Viridiplantae</taxon>
        <taxon>Streptophyta</taxon>
        <taxon>Embryophyta</taxon>
        <taxon>Tracheophyta</taxon>
        <taxon>Spermatophyta</taxon>
        <taxon>Magnoliopsida</taxon>
        <taxon>eudicotyledons</taxon>
        <taxon>Gunneridae</taxon>
        <taxon>Pentapetalae</taxon>
        <taxon>asterids</taxon>
        <taxon>campanulids</taxon>
        <taxon>Asterales</taxon>
        <taxon>Asteraceae</taxon>
        <taxon>Cichorioideae</taxon>
        <taxon>Cichorieae</taxon>
        <taxon>Cichoriinae</taxon>
        <taxon>Cichorium</taxon>
    </lineage>
</organism>
<evidence type="ECO:0000313" key="1">
    <source>
        <dbReference type="EMBL" id="KAI3689886.1"/>
    </source>
</evidence>
<protein>
    <submittedName>
        <fullName evidence="1">Uncharacterized protein</fullName>
    </submittedName>
</protein>
<evidence type="ECO:0000313" key="2">
    <source>
        <dbReference type="Proteomes" id="UP001055811"/>
    </source>
</evidence>
<name>A0ACB8YWR9_CICIN</name>